<keyword evidence="3" id="KW-1185">Reference proteome</keyword>
<evidence type="ECO:0000313" key="2">
    <source>
        <dbReference type="EMBL" id="MCS5479041.1"/>
    </source>
</evidence>
<dbReference type="RefSeq" id="WP_259427099.1">
    <property type="nucleotide sequence ID" value="NZ_JANWTC010000002.1"/>
</dbReference>
<comment type="caution">
    <text evidence="2">The sequence shown here is derived from an EMBL/GenBank/DDBJ whole genome shotgun (WGS) entry which is preliminary data.</text>
</comment>
<name>A0ABT2FUX8_9CORY</name>
<protein>
    <recommendedName>
        <fullName evidence="4">Ribbon-helix-helix protein CopG domain-containing protein</fullName>
    </recommendedName>
</protein>
<reference evidence="2 3" key="1">
    <citation type="submission" date="2022-08" db="EMBL/GenBank/DDBJ databases">
        <title>YIM 101645 draft genome.</title>
        <authorList>
            <person name="Chen X."/>
        </authorList>
    </citation>
    <scope>NUCLEOTIDE SEQUENCE [LARGE SCALE GENOMIC DNA]</scope>
    <source>
        <strain evidence="2 3">YIM 101645</strain>
    </source>
</reference>
<proteinExistence type="predicted"/>
<evidence type="ECO:0000256" key="1">
    <source>
        <dbReference type="SAM" id="MobiDB-lite"/>
    </source>
</evidence>
<organism evidence="2 3">
    <name type="scientific">Corynebacterium lemuris</name>
    <dbReference type="NCBI Taxonomy" id="1859292"/>
    <lineage>
        <taxon>Bacteria</taxon>
        <taxon>Bacillati</taxon>
        <taxon>Actinomycetota</taxon>
        <taxon>Actinomycetes</taxon>
        <taxon>Mycobacteriales</taxon>
        <taxon>Corynebacteriaceae</taxon>
        <taxon>Corynebacterium</taxon>
    </lineage>
</organism>
<sequence>MSTDFTQYHEHTEPHDGIGAGDDTVTHLRTGEAMDTFTVRLPVSTLNILRGLARERKETTGAVIRRIIGNAVADHVSDDATVSVSDLRALIARAEEPHSPTTPDVRRAG</sequence>
<evidence type="ECO:0000313" key="3">
    <source>
        <dbReference type="Proteomes" id="UP001205965"/>
    </source>
</evidence>
<feature type="compositionally biased region" description="Basic and acidic residues" evidence="1">
    <location>
        <begin position="7"/>
        <end position="16"/>
    </location>
</feature>
<evidence type="ECO:0008006" key="4">
    <source>
        <dbReference type="Google" id="ProtNLM"/>
    </source>
</evidence>
<dbReference type="EMBL" id="JANWTC010000002">
    <property type="protein sequence ID" value="MCS5479041.1"/>
    <property type="molecule type" value="Genomic_DNA"/>
</dbReference>
<dbReference type="Proteomes" id="UP001205965">
    <property type="component" value="Unassembled WGS sequence"/>
</dbReference>
<gene>
    <name evidence="2" type="ORF">NYP18_05145</name>
</gene>
<accession>A0ABT2FUX8</accession>
<feature type="region of interest" description="Disordered" evidence="1">
    <location>
        <begin position="1"/>
        <end position="23"/>
    </location>
</feature>